<keyword evidence="3" id="KW-1185">Reference proteome</keyword>
<dbReference type="InParanoid" id="A0A2K2D6Y7"/>
<proteinExistence type="predicted"/>
<dbReference type="Gramene" id="PNT70023">
    <property type="protein sequence ID" value="PNT70023"/>
    <property type="gene ID" value="BRADI_2g04294v3"/>
</dbReference>
<accession>A0A2K2D6Y7</accession>
<evidence type="ECO:0000313" key="3">
    <source>
        <dbReference type="Proteomes" id="UP000008810"/>
    </source>
</evidence>
<evidence type="ECO:0000313" key="2">
    <source>
        <dbReference type="EnsemblPlants" id="PNT70023"/>
    </source>
</evidence>
<reference evidence="1" key="2">
    <citation type="submission" date="2017-06" db="EMBL/GenBank/DDBJ databases">
        <title>WGS assembly of Brachypodium distachyon.</title>
        <authorList>
            <consortium name="The International Brachypodium Initiative"/>
            <person name="Lucas S."/>
            <person name="Harmon-Smith M."/>
            <person name="Lail K."/>
            <person name="Tice H."/>
            <person name="Grimwood J."/>
            <person name="Bruce D."/>
            <person name="Barry K."/>
            <person name="Shu S."/>
            <person name="Lindquist E."/>
            <person name="Wang M."/>
            <person name="Pitluck S."/>
            <person name="Vogel J.P."/>
            <person name="Garvin D.F."/>
            <person name="Mockler T.C."/>
            <person name="Schmutz J."/>
            <person name="Rokhsar D."/>
            <person name="Bevan M.W."/>
        </authorList>
    </citation>
    <scope>NUCLEOTIDE SEQUENCE</scope>
    <source>
        <strain evidence="1">Bd21</strain>
    </source>
</reference>
<name>A0A2K2D6Y7_BRADI</name>
<gene>
    <name evidence="1" type="ORF">BRADI_2g04294v3</name>
</gene>
<dbReference type="EnsemblPlants" id="PNT70023">
    <property type="protein sequence ID" value="PNT70023"/>
    <property type="gene ID" value="BRADI_2g04294v3"/>
</dbReference>
<dbReference type="Proteomes" id="UP000008810">
    <property type="component" value="Chromosome 2"/>
</dbReference>
<reference evidence="2" key="3">
    <citation type="submission" date="2018-08" db="UniProtKB">
        <authorList>
            <consortium name="EnsemblPlants"/>
        </authorList>
    </citation>
    <scope>IDENTIFICATION</scope>
    <source>
        <strain evidence="2">cv. Bd21</strain>
    </source>
</reference>
<dbReference type="EMBL" id="CM000881">
    <property type="protein sequence ID" value="PNT70023.1"/>
    <property type="molecule type" value="Genomic_DNA"/>
</dbReference>
<dbReference type="AlphaFoldDB" id="A0A2K2D6Y7"/>
<reference evidence="1 2" key="1">
    <citation type="journal article" date="2010" name="Nature">
        <title>Genome sequencing and analysis of the model grass Brachypodium distachyon.</title>
        <authorList>
            <consortium name="International Brachypodium Initiative"/>
        </authorList>
    </citation>
    <scope>NUCLEOTIDE SEQUENCE [LARGE SCALE GENOMIC DNA]</scope>
    <source>
        <strain evidence="1 2">Bd21</strain>
    </source>
</reference>
<sequence>MVFRFCNGSPPLSGHDSLKAKGPFEETRSVIFREMHASSVYLSGPGVMGAYAAGDAHQIAFLCFVDYLFFQNL</sequence>
<evidence type="ECO:0000313" key="1">
    <source>
        <dbReference type="EMBL" id="PNT70023.1"/>
    </source>
</evidence>
<organism evidence="1">
    <name type="scientific">Brachypodium distachyon</name>
    <name type="common">Purple false brome</name>
    <name type="synonym">Trachynia distachya</name>
    <dbReference type="NCBI Taxonomy" id="15368"/>
    <lineage>
        <taxon>Eukaryota</taxon>
        <taxon>Viridiplantae</taxon>
        <taxon>Streptophyta</taxon>
        <taxon>Embryophyta</taxon>
        <taxon>Tracheophyta</taxon>
        <taxon>Spermatophyta</taxon>
        <taxon>Magnoliopsida</taxon>
        <taxon>Liliopsida</taxon>
        <taxon>Poales</taxon>
        <taxon>Poaceae</taxon>
        <taxon>BOP clade</taxon>
        <taxon>Pooideae</taxon>
        <taxon>Stipodae</taxon>
        <taxon>Brachypodieae</taxon>
        <taxon>Brachypodium</taxon>
    </lineage>
</organism>
<protein>
    <submittedName>
        <fullName evidence="1 2">Uncharacterized protein</fullName>
    </submittedName>
</protein>